<evidence type="ECO:0000256" key="1">
    <source>
        <dbReference type="SAM" id="MobiDB-lite"/>
    </source>
</evidence>
<keyword evidence="3" id="KW-1185">Reference proteome</keyword>
<evidence type="ECO:0000313" key="2">
    <source>
        <dbReference type="EMBL" id="MBC2600845.1"/>
    </source>
</evidence>
<dbReference type="EMBL" id="JACHVA010000038">
    <property type="protein sequence ID" value="MBC2600845.1"/>
    <property type="molecule type" value="Genomic_DNA"/>
</dbReference>
<organism evidence="2 3">
    <name type="scientific">Puniceicoccus vermicola</name>
    <dbReference type="NCBI Taxonomy" id="388746"/>
    <lineage>
        <taxon>Bacteria</taxon>
        <taxon>Pseudomonadati</taxon>
        <taxon>Verrucomicrobiota</taxon>
        <taxon>Opitutia</taxon>
        <taxon>Puniceicoccales</taxon>
        <taxon>Puniceicoccaceae</taxon>
        <taxon>Puniceicoccus</taxon>
    </lineage>
</organism>
<feature type="region of interest" description="Disordered" evidence="1">
    <location>
        <begin position="48"/>
        <end position="75"/>
    </location>
</feature>
<dbReference type="RefSeq" id="WP_185691581.1">
    <property type="nucleotide sequence ID" value="NZ_JACHVA010000038.1"/>
</dbReference>
<reference evidence="2 3" key="1">
    <citation type="submission" date="2020-07" db="EMBL/GenBank/DDBJ databases">
        <authorList>
            <person name="Feng X."/>
        </authorList>
    </citation>
    <scope>NUCLEOTIDE SEQUENCE [LARGE SCALE GENOMIC DNA]</scope>
    <source>
        <strain evidence="2 3">JCM14086</strain>
    </source>
</reference>
<protein>
    <submittedName>
        <fullName evidence="2">Uncharacterized protein</fullName>
    </submittedName>
</protein>
<feature type="region of interest" description="Disordered" evidence="1">
    <location>
        <begin position="1"/>
        <end position="20"/>
    </location>
</feature>
<sequence length="162" mass="17554">MELDSSQKDQVAQWASDGDTLSAIQEKISSEFGVKLTYMETRFLVEDLEVDLSDGEPEEPEAEEEKETSPAEGEAEAVDLEDAGFDGEAGSGRVSVDVDKITRPGAVVSGSVNFSDGKSATWMLDQMGQLRLIPAEEGYQPGQDDIQAFQTALQAELQKQGF</sequence>
<proteinExistence type="predicted"/>
<name>A0A7X1E2U8_9BACT</name>
<gene>
    <name evidence="2" type="ORF">H5P30_03515</name>
</gene>
<comment type="caution">
    <text evidence="2">The sequence shown here is derived from an EMBL/GenBank/DDBJ whole genome shotgun (WGS) entry which is preliminary data.</text>
</comment>
<evidence type="ECO:0000313" key="3">
    <source>
        <dbReference type="Proteomes" id="UP000525652"/>
    </source>
</evidence>
<feature type="compositionally biased region" description="Acidic residues" evidence="1">
    <location>
        <begin position="48"/>
        <end position="66"/>
    </location>
</feature>
<dbReference type="AlphaFoldDB" id="A0A7X1E2U8"/>
<accession>A0A7X1E2U8</accession>
<dbReference type="Proteomes" id="UP000525652">
    <property type="component" value="Unassembled WGS sequence"/>
</dbReference>